<keyword evidence="9" id="KW-1185">Reference proteome</keyword>
<evidence type="ECO:0000313" key="8">
    <source>
        <dbReference type="EMBL" id="ARP99654.1"/>
    </source>
</evidence>
<evidence type="ECO:0000313" key="9">
    <source>
        <dbReference type="Proteomes" id="UP000194137"/>
    </source>
</evidence>
<dbReference type="OrthoDB" id="9793799at2"/>
<evidence type="ECO:0000256" key="3">
    <source>
        <dbReference type="ARBA" id="ARBA00022475"/>
    </source>
</evidence>
<keyword evidence="6" id="KW-0472">Membrane</keyword>
<dbReference type="STRING" id="1235591.CAK95_11585"/>
<sequence length="178" mass="20214">METLISVDWYELFVPTHSIAEMILRGTLMYLGLFLIFRFMVGRQSAAIGLTDVLVIVIIADAAQNAFAREYRSVSEGIVLVLTIVFWDFALDWLGYRSRFFGWLIKPAPLPLVRDGKMLFKNMRREMISADDLLSQARQQGIADIADVEAACLESNGEISFIKRDRSNTTKGKRQEVT</sequence>
<feature type="domain" description="YetF C-terminal" evidence="7">
    <location>
        <begin position="98"/>
        <end position="166"/>
    </location>
</feature>
<proteinExistence type="inferred from homology"/>
<reference evidence="8 9" key="1">
    <citation type="submission" date="2017-05" db="EMBL/GenBank/DDBJ databases">
        <title>Full genome sequence of Pseudorhodoplanes sinuspersici.</title>
        <authorList>
            <person name="Dastgheib S.M.M."/>
            <person name="Shavandi M."/>
            <person name="Tirandaz H."/>
        </authorList>
    </citation>
    <scope>NUCLEOTIDE SEQUENCE [LARGE SCALE GENOMIC DNA]</scope>
    <source>
        <strain evidence="8 9">RIPI110</strain>
    </source>
</reference>
<keyword evidence="4" id="KW-0812">Transmembrane</keyword>
<organism evidence="8 9">
    <name type="scientific">Pseudorhodoplanes sinuspersici</name>
    <dbReference type="NCBI Taxonomy" id="1235591"/>
    <lineage>
        <taxon>Bacteria</taxon>
        <taxon>Pseudomonadati</taxon>
        <taxon>Pseudomonadota</taxon>
        <taxon>Alphaproteobacteria</taxon>
        <taxon>Hyphomicrobiales</taxon>
        <taxon>Pseudorhodoplanes</taxon>
    </lineage>
</organism>
<dbReference type="InterPro" id="IPR023090">
    <property type="entry name" value="UPF0702_alpha/beta_dom_sf"/>
</dbReference>
<evidence type="ECO:0000259" key="7">
    <source>
        <dbReference type="Pfam" id="PF04239"/>
    </source>
</evidence>
<dbReference type="PANTHER" id="PTHR34582">
    <property type="entry name" value="UPF0702 TRANSMEMBRANE PROTEIN YCAP"/>
    <property type="match status" value="1"/>
</dbReference>
<dbReference type="PANTHER" id="PTHR34582:SF6">
    <property type="entry name" value="UPF0702 TRANSMEMBRANE PROTEIN YCAP"/>
    <property type="match status" value="1"/>
</dbReference>
<comment type="similarity">
    <text evidence="2">Belongs to the UPF0702 family.</text>
</comment>
<evidence type="ECO:0000256" key="4">
    <source>
        <dbReference type="ARBA" id="ARBA00022692"/>
    </source>
</evidence>
<dbReference type="Gene3D" id="3.30.240.20">
    <property type="entry name" value="bsu07140 like domains"/>
    <property type="match status" value="1"/>
</dbReference>
<evidence type="ECO:0000256" key="2">
    <source>
        <dbReference type="ARBA" id="ARBA00006448"/>
    </source>
</evidence>
<keyword evidence="3" id="KW-1003">Cell membrane</keyword>
<dbReference type="EMBL" id="CP021112">
    <property type="protein sequence ID" value="ARP99654.1"/>
    <property type="molecule type" value="Genomic_DNA"/>
</dbReference>
<evidence type="ECO:0000256" key="6">
    <source>
        <dbReference type="ARBA" id="ARBA00023136"/>
    </source>
</evidence>
<accession>A0A1W6ZSC9</accession>
<gene>
    <name evidence="8" type="ORF">CAK95_11585</name>
</gene>
<dbReference type="GO" id="GO:0005886">
    <property type="term" value="C:plasma membrane"/>
    <property type="evidence" value="ECO:0007669"/>
    <property type="project" value="UniProtKB-SubCell"/>
</dbReference>
<comment type="subcellular location">
    <subcellularLocation>
        <location evidence="1">Cell membrane</location>
        <topology evidence="1">Multi-pass membrane protein</topology>
    </subcellularLocation>
</comment>
<dbReference type="InterPro" id="IPR007353">
    <property type="entry name" value="DUF421"/>
</dbReference>
<dbReference type="AlphaFoldDB" id="A0A1W6ZSC9"/>
<dbReference type="Pfam" id="PF04239">
    <property type="entry name" value="DUF421"/>
    <property type="match status" value="1"/>
</dbReference>
<keyword evidence="5" id="KW-1133">Transmembrane helix</keyword>
<protein>
    <recommendedName>
        <fullName evidence="7">YetF C-terminal domain-containing protein</fullName>
    </recommendedName>
</protein>
<evidence type="ECO:0000256" key="1">
    <source>
        <dbReference type="ARBA" id="ARBA00004651"/>
    </source>
</evidence>
<name>A0A1W6ZSC9_9HYPH</name>
<dbReference type="KEGG" id="psin:CAK95_11585"/>
<dbReference type="Proteomes" id="UP000194137">
    <property type="component" value="Chromosome"/>
</dbReference>
<evidence type="ECO:0000256" key="5">
    <source>
        <dbReference type="ARBA" id="ARBA00022989"/>
    </source>
</evidence>